<proteinExistence type="predicted"/>
<gene>
    <name evidence="1" type="ORF">SDC9_48152</name>
</gene>
<reference evidence="1" key="1">
    <citation type="submission" date="2019-08" db="EMBL/GenBank/DDBJ databases">
        <authorList>
            <person name="Kucharzyk K."/>
            <person name="Murdoch R.W."/>
            <person name="Higgins S."/>
            <person name="Loffler F."/>
        </authorList>
    </citation>
    <scope>NUCLEOTIDE SEQUENCE</scope>
</reference>
<evidence type="ECO:0000313" key="1">
    <source>
        <dbReference type="EMBL" id="MPM01912.1"/>
    </source>
</evidence>
<name>A0A644WDR8_9ZZZZ</name>
<accession>A0A644WDR8</accession>
<sequence>MINNGKLRIKEYPKTLSKTVEEKYIKDGKLIVDLENIKISPVHTALIIFYYYDYLDFMFKAGNGRVLHKQLEKFMKDYHNISTKYTRNMIEEMFFYRLIEKDNKWNNCFLKMTSPAYSFFSGGKKLNIPNEIGSIKRSIIMAEHYLRNYKPDKTENFKTIMEIRNVLQNERLEQLENNNIFLANIEVSRESKDNLIITFGIIDVADTLTVKHIKEKIELINSFFNLNDNYNCFKVNVNTQNTGRNKFLQNKWNKETPYINASLFNGNIKFTNLNTKRYFCHNHNTEAKAEKEQ</sequence>
<comment type="caution">
    <text evidence="1">The sequence shown here is derived from an EMBL/GenBank/DDBJ whole genome shotgun (WGS) entry which is preliminary data.</text>
</comment>
<dbReference type="AlphaFoldDB" id="A0A644WDR8"/>
<dbReference type="EMBL" id="VSSQ01000831">
    <property type="protein sequence ID" value="MPM01912.1"/>
    <property type="molecule type" value="Genomic_DNA"/>
</dbReference>
<organism evidence="1">
    <name type="scientific">bioreactor metagenome</name>
    <dbReference type="NCBI Taxonomy" id="1076179"/>
    <lineage>
        <taxon>unclassified sequences</taxon>
        <taxon>metagenomes</taxon>
        <taxon>ecological metagenomes</taxon>
    </lineage>
</organism>
<protein>
    <submittedName>
        <fullName evidence="1">Uncharacterized protein</fullName>
    </submittedName>
</protein>